<sequence>MSSNNNDTSTAGAGLAIIVAGFAFFALFLFAVAAFITFVLSLLCVVACFKPLRIGKWELTTEEASWFLLRGTIGMWLVPAFIYFCDVAFSLGVVWSYLPHMFLFGYVAGSLGWEVLTADSKAEQAEAEVLPPAQQITHQASRSQVSPWQSQEPETFGYASWDDEEEFRK</sequence>
<keyword evidence="2" id="KW-0812">Transmembrane</keyword>
<evidence type="ECO:0000313" key="3">
    <source>
        <dbReference type="EMBL" id="WDR02389.1"/>
    </source>
</evidence>
<feature type="transmembrane region" description="Helical" evidence="2">
    <location>
        <begin position="67"/>
        <end position="91"/>
    </location>
</feature>
<evidence type="ECO:0000256" key="2">
    <source>
        <dbReference type="SAM" id="Phobius"/>
    </source>
</evidence>
<gene>
    <name evidence="3" type="ORF">PSQ19_17525</name>
</gene>
<keyword evidence="2" id="KW-1133">Transmembrane helix</keyword>
<reference evidence="3 4" key="1">
    <citation type="submission" date="2023-02" db="EMBL/GenBank/DDBJ databases">
        <title>Devosia algicola sp. nov., isolated from the phycosphere of marine algae.</title>
        <authorList>
            <person name="Kim J.M."/>
            <person name="Lee J.K."/>
            <person name="Choi B.J."/>
            <person name="Bayburt H."/>
            <person name="Jeon C.O."/>
        </authorList>
    </citation>
    <scope>NUCLEOTIDE SEQUENCE [LARGE SCALE GENOMIC DNA]</scope>
    <source>
        <strain evidence="3 4">G20-9</strain>
    </source>
</reference>
<evidence type="ECO:0000313" key="4">
    <source>
        <dbReference type="Proteomes" id="UP001220530"/>
    </source>
</evidence>
<proteinExistence type="predicted"/>
<organism evidence="3 4">
    <name type="scientific">Devosia algicola</name>
    <dbReference type="NCBI Taxonomy" id="3026418"/>
    <lineage>
        <taxon>Bacteria</taxon>
        <taxon>Pseudomonadati</taxon>
        <taxon>Pseudomonadota</taxon>
        <taxon>Alphaproteobacteria</taxon>
        <taxon>Hyphomicrobiales</taxon>
        <taxon>Devosiaceae</taxon>
        <taxon>Devosia</taxon>
    </lineage>
</organism>
<feature type="transmembrane region" description="Helical" evidence="2">
    <location>
        <begin position="13"/>
        <end position="46"/>
    </location>
</feature>
<keyword evidence="2" id="KW-0472">Membrane</keyword>
<feature type="region of interest" description="Disordered" evidence="1">
    <location>
        <begin position="136"/>
        <end position="169"/>
    </location>
</feature>
<accession>A0ABY7YMD8</accession>
<name>A0ABY7YMD8_9HYPH</name>
<dbReference type="RefSeq" id="WP_282218794.1">
    <property type="nucleotide sequence ID" value="NZ_CP118246.1"/>
</dbReference>
<dbReference type="Proteomes" id="UP001220530">
    <property type="component" value="Chromosome"/>
</dbReference>
<dbReference type="EMBL" id="CP118246">
    <property type="protein sequence ID" value="WDR02389.1"/>
    <property type="molecule type" value="Genomic_DNA"/>
</dbReference>
<evidence type="ECO:0000256" key="1">
    <source>
        <dbReference type="SAM" id="MobiDB-lite"/>
    </source>
</evidence>
<keyword evidence="4" id="KW-1185">Reference proteome</keyword>
<feature type="compositionally biased region" description="Polar residues" evidence="1">
    <location>
        <begin position="136"/>
        <end position="153"/>
    </location>
</feature>
<protein>
    <submittedName>
        <fullName evidence="3">Uncharacterized protein</fullName>
    </submittedName>
</protein>